<evidence type="ECO:0000313" key="3">
    <source>
        <dbReference type="Proteomes" id="UP000777438"/>
    </source>
</evidence>
<feature type="compositionally biased region" description="Basic residues" evidence="1">
    <location>
        <begin position="258"/>
        <end position="267"/>
    </location>
</feature>
<dbReference type="EMBL" id="JAGPYM010000002">
    <property type="protein sequence ID" value="KAH6898310.1"/>
    <property type="molecule type" value="Genomic_DNA"/>
</dbReference>
<keyword evidence="3" id="KW-1185">Reference proteome</keyword>
<feature type="compositionally biased region" description="Polar residues" evidence="1">
    <location>
        <begin position="19"/>
        <end position="29"/>
    </location>
</feature>
<feature type="region of interest" description="Disordered" evidence="1">
    <location>
        <begin position="498"/>
        <end position="544"/>
    </location>
</feature>
<feature type="region of interest" description="Disordered" evidence="1">
    <location>
        <begin position="433"/>
        <end position="476"/>
    </location>
</feature>
<dbReference type="AlphaFoldDB" id="A0A9P9AY10"/>
<feature type="compositionally biased region" description="Basic residues" evidence="1">
    <location>
        <begin position="279"/>
        <end position="294"/>
    </location>
</feature>
<feature type="region of interest" description="Disordered" evidence="1">
    <location>
        <begin position="240"/>
        <end position="341"/>
    </location>
</feature>
<evidence type="ECO:0000313" key="2">
    <source>
        <dbReference type="EMBL" id="KAH6898310.1"/>
    </source>
</evidence>
<evidence type="ECO:0000256" key="1">
    <source>
        <dbReference type="SAM" id="MobiDB-lite"/>
    </source>
</evidence>
<accession>A0A9P9AY10</accession>
<feature type="compositionally biased region" description="Basic and acidic residues" evidence="1">
    <location>
        <begin position="295"/>
        <end position="304"/>
    </location>
</feature>
<feature type="compositionally biased region" description="Polar residues" evidence="1">
    <location>
        <begin position="242"/>
        <end position="253"/>
    </location>
</feature>
<feature type="region of interest" description="Disordered" evidence="1">
    <location>
        <begin position="107"/>
        <end position="136"/>
    </location>
</feature>
<organism evidence="2 3">
    <name type="scientific">Thelonectria olida</name>
    <dbReference type="NCBI Taxonomy" id="1576542"/>
    <lineage>
        <taxon>Eukaryota</taxon>
        <taxon>Fungi</taxon>
        <taxon>Dikarya</taxon>
        <taxon>Ascomycota</taxon>
        <taxon>Pezizomycotina</taxon>
        <taxon>Sordariomycetes</taxon>
        <taxon>Hypocreomycetidae</taxon>
        <taxon>Hypocreales</taxon>
        <taxon>Nectriaceae</taxon>
        <taxon>Thelonectria</taxon>
    </lineage>
</organism>
<sequence>MGRGRKSAQRAPEMAPGATASTRASNPPNKQIPLVCSVCPDAPRFSDVSHLLTHIASKGHLHHETQTKLRSHQDLAASAALQNYEDWYSQNGIEALLVERMKAKQQKEAARSRRNRSILSTSVKDTRRRPKRSSDSNLLVKIEEDDPTSEFLTNPSLYNSEDEVETPDGYSARPDMLSLKGQIWPGMGKMDLANEEMKRTRNQRKPKSVIERMRRASEVIEPTQVILTADLEVERVKGVYDDSSSPIPGQEESTPPRKITRAKRRKAGPLTEISANVPRQRRPNTRGNKIHATRKTADRLKNETDENATLDLSHASFQPSQDVFRDDDDGQLSSYDHRRFPTLPRHDQRFDLHDRLSGMPPLNPISQSNLVSPTPSSRDLSARIFGTRDATRGRMQPSQQSYLGPFGHIEASYAMKDATIYNASSRLPFTTPSQFNGISQEPFGLSSNSSIHTKQEDYSSQTTERTNGNQFLSAPGTNPLLSHDRLFLGSYSQASANPPLRSLSFTPINRPREQLHNPRDINFMSSHDGNSKAEDQTCDSGESTDFCGSKDLGLHGTWGLQPPGPEMDLQNDLNPEDLRI</sequence>
<gene>
    <name evidence="2" type="ORF">B0T10DRAFT_577948</name>
</gene>
<name>A0A9P9AY10_9HYPO</name>
<proteinExistence type="predicted"/>
<feature type="compositionally biased region" description="Basic and acidic residues" evidence="1">
    <location>
        <begin position="510"/>
        <end position="519"/>
    </location>
</feature>
<dbReference type="Proteomes" id="UP000777438">
    <property type="component" value="Unassembled WGS sequence"/>
</dbReference>
<feature type="region of interest" description="Disordered" evidence="1">
    <location>
        <begin position="556"/>
        <end position="580"/>
    </location>
</feature>
<dbReference type="OrthoDB" id="5428259at2759"/>
<feature type="region of interest" description="Disordered" evidence="1">
    <location>
        <begin position="1"/>
        <end position="30"/>
    </location>
</feature>
<reference evidence="2 3" key="1">
    <citation type="journal article" date="2021" name="Nat. Commun.">
        <title>Genetic determinants of endophytism in the Arabidopsis root mycobiome.</title>
        <authorList>
            <person name="Mesny F."/>
            <person name="Miyauchi S."/>
            <person name="Thiergart T."/>
            <person name="Pickel B."/>
            <person name="Atanasova L."/>
            <person name="Karlsson M."/>
            <person name="Huettel B."/>
            <person name="Barry K.W."/>
            <person name="Haridas S."/>
            <person name="Chen C."/>
            <person name="Bauer D."/>
            <person name="Andreopoulos W."/>
            <person name="Pangilinan J."/>
            <person name="LaButti K."/>
            <person name="Riley R."/>
            <person name="Lipzen A."/>
            <person name="Clum A."/>
            <person name="Drula E."/>
            <person name="Henrissat B."/>
            <person name="Kohler A."/>
            <person name="Grigoriev I.V."/>
            <person name="Martin F.M."/>
            <person name="Hacquard S."/>
        </authorList>
    </citation>
    <scope>NUCLEOTIDE SEQUENCE [LARGE SCALE GENOMIC DNA]</scope>
    <source>
        <strain evidence="2 3">MPI-CAGE-CH-0241</strain>
    </source>
</reference>
<protein>
    <submittedName>
        <fullName evidence="2">Uncharacterized protein</fullName>
    </submittedName>
</protein>
<comment type="caution">
    <text evidence="2">The sequence shown here is derived from an EMBL/GenBank/DDBJ whole genome shotgun (WGS) entry which is preliminary data.</text>
</comment>